<dbReference type="AlphaFoldDB" id="A0A397YKR7"/>
<evidence type="ECO:0000256" key="5">
    <source>
        <dbReference type="ARBA" id="ARBA00022842"/>
    </source>
</evidence>
<keyword evidence="5" id="KW-0460">Magnesium</keyword>
<dbReference type="PANTHER" id="PTHR31009">
    <property type="entry name" value="S-ADENOSYL-L-METHIONINE:CARBOXYL METHYLTRANSFERASE FAMILY PROTEIN"/>
    <property type="match status" value="1"/>
</dbReference>
<dbReference type="GO" id="GO:0032259">
    <property type="term" value="P:methylation"/>
    <property type="evidence" value="ECO:0007669"/>
    <property type="project" value="UniProtKB-KW"/>
</dbReference>
<dbReference type="Gene3D" id="3.40.50.150">
    <property type="entry name" value="Vaccinia Virus protein VP39"/>
    <property type="match status" value="1"/>
</dbReference>
<sequence>MVLTFIGRNTLDDPLYRDCCHFWTLLSESMRDLVFEDIVSASKVESFNMPFYDLSKEEVNEVIQNEGSFEINDLEIHGFDLGQSSSNHEECKAGEKEAKCIRAVSESMLAAHFGDDIIDALFNNKTTVTLVVSLIRK</sequence>
<dbReference type="Gene3D" id="1.10.1200.270">
    <property type="entry name" value="Methyltransferase, alpha-helical capping domain"/>
    <property type="match status" value="1"/>
</dbReference>
<dbReference type="InterPro" id="IPR005299">
    <property type="entry name" value="MeTrfase_7"/>
</dbReference>
<dbReference type="InterPro" id="IPR042086">
    <property type="entry name" value="MeTrfase_capping"/>
</dbReference>
<dbReference type="EMBL" id="CM010634">
    <property type="protein sequence ID" value="RID53897.1"/>
    <property type="molecule type" value="Genomic_DNA"/>
</dbReference>
<evidence type="ECO:0000313" key="7">
    <source>
        <dbReference type="Proteomes" id="UP000264353"/>
    </source>
</evidence>
<evidence type="ECO:0000256" key="4">
    <source>
        <dbReference type="ARBA" id="ARBA00022723"/>
    </source>
</evidence>
<keyword evidence="1" id="KW-0489">Methyltransferase</keyword>
<organism evidence="6 7">
    <name type="scientific">Brassica campestris</name>
    <name type="common">Field mustard</name>
    <dbReference type="NCBI Taxonomy" id="3711"/>
    <lineage>
        <taxon>Eukaryota</taxon>
        <taxon>Viridiplantae</taxon>
        <taxon>Streptophyta</taxon>
        <taxon>Embryophyta</taxon>
        <taxon>Tracheophyta</taxon>
        <taxon>Spermatophyta</taxon>
        <taxon>Magnoliopsida</taxon>
        <taxon>eudicotyledons</taxon>
        <taxon>Gunneridae</taxon>
        <taxon>Pentapetalae</taxon>
        <taxon>rosids</taxon>
        <taxon>malvids</taxon>
        <taxon>Brassicales</taxon>
        <taxon>Brassicaceae</taxon>
        <taxon>Brassiceae</taxon>
        <taxon>Brassica</taxon>
    </lineage>
</organism>
<dbReference type="GO" id="GO:0046872">
    <property type="term" value="F:metal ion binding"/>
    <property type="evidence" value="ECO:0007669"/>
    <property type="project" value="UniProtKB-KW"/>
</dbReference>
<keyword evidence="4" id="KW-0479">Metal-binding</keyword>
<name>A0A397YKR7_BRACM</name>
<evidence type="ECO:0000313" key="6">
    <source>
        <dbReference type="EMBL" id="RID53897.1"/>
    </source>
</evidence>
<dbReference type="Pfam" id="PF03492">
    <property type="entry name" value="Methyltransf_7"/>
    <property type="match status" value="1"/>
</dbReference>
<evidence type="ECO:0000256" key="1">
    <source>
        <dbReference type="ARBA" id="ARBA00022603"/>
    </source>
</evidence>
<protein>
    <submittedName>
        <fullName evidence="6">Uncharacterized protein</fullName>
    </submittedName>
</protein>
<dbReference type="SUPFAM" id="SSF53335">
    <property type="entry name" value="S-adenosyl-L-methionine-dependent methyltransferases"/>
    <property type="match status" value="1"/>
</dbReference>
<dbReference type="Proteomes" id="UP000264353">
    <property type="component" value="Chromosome A7"/>
</dbReference>
<evidence type="ECO:0000256" key="3">
    <source>
        <dbReference type="ARBA" id="ARBA00022691"/>
    </source>
</evidence>
<accession>A0A397YKR7</accession>
<reference evidence="6 7" key="1">
    <citation type="submission" date="2018-06" db="EMBL/GenBank/DDBJ databases">
        <title>WGS assembly of Brassica rapa FPsc.</title>
        <authorList>
            <person name="Bowman J."/>
            <person name="Kohchi T."/>
            <person name="Yamato K."/>
            <person name="Jenkins J."/>
            <person name="Shu S."/>
            <person name="Ishizaki K."/>
            <person name="Yamaoka S."/>
            <person name="Nishihama R."/>
            <person name="Nakamura Y."/>
            <person name="Berger F."/>
            <person name="Adam C."/>
            <person name="Aki S."/>
            <person name="Althoff F."/>
            <person name="Araki T."/>
            <person name="Arteaga-Vazquez M."/>
            <person name="Balasubrmanian S."/>
            <person name="Bauer D."/>
            <person name="Boehm C."/>
            <person name="Briginshaw L."/>
            <person name="Caballero-Perez J."/>
            <person name="Catarino B."/>
            <person name="Chen F."/>
            <person name="Chiyoda S."/>
            <person name="Chovatia M."/>
            <person name="Davies K."/>
            <person name="Delmans M."/>
            <person name="Demura T."/>
            <person name="Dierschke T."/>
            <person name="Dolan L."/>
            <person name="Dorantes-Acosta A."/>
            <person name="Eklund D."/>
            <person name="Florent S."/>
            <person name="Flores-Sandoval E."/>
            <person name="Fujiyama A."/>
            <person name="Fukuzawa H."/>
            <person name="Galik B."/>
            <person name="Grimanelli D."/>
            <person name="Grimwood J."/>
            <person name="Grossniklaus U."/>
            <person name="Hamada T."/>
            <person name="Haseloff J."/>
            <person name="Hetherington A."/>
            <person name="Higo A."/>
            <person name="Hirakawa Y."/>
            <person name="Hundley H."/>
            <person name="Ikeda Y."/>
            <person name="Inoue K."/>
            <person name="Inoue S."/>
            <person name="Ishida S."/>
            <person name="Jia Q."/>
            <person name="Kakita M."/>
            <person name="Kanazawa T."/>
            <person name="Kawai Y."/>
            <person name="Kawashima T."/>
            <person name="Kennedy M."/>
            <person name="Kinose K."/>
            <person name="Kinoshita T."/>
            <person name="Kohara Y."/>
            <person name="Koide E."/>
            <person name="Komatsu K."/>
            <person name="Kopischke S."/>
            <person name="Kubo M."/>
            <person name="Kyozuka J."/>
            <person name="Lagercrantz U."/>
            <person name="Lin S."/>
            <person name="Lindquist E."/>
            <person name="Lipzen A."/>
            <person name="Lu C."/>
            <person name="Luna E."/>
            <person name="Martienssen R."/>
            <person name="Minamino N."/>
            <person name="Mizutani M."/>
            <person name="Mizutani M."/>
            <person name="Mochizuki N."/>
            <person name="Monte I."/>
            <person name="Mosher R."/>
            <person name="Nagasaki H."/>
            <person name="Nakagami H."/>
            <person name="Naramoto S."/>
            <person name="Nishitani K."/>
            <person name="Ohtani M."/>
            <person name="Okamoto T."/>
            <person name="Okumura M."/>
            <person name="Phillips J."/>
            <person name="Pollak B."/>
            <person name="Reinders A."/>
            <person name="Roevekamp M."/>
            <person name="Sano R."/>
            <person name="Sawa S."/>
            <person name="Schmid M."/>
            <person name="Shirakawa M."/>
            <person name="Solano R."/>
            <person name="Spunde A."/>
            <person name="Suetsugu N."/>
            <person name="Sugano S."/>
            <person name="Sugiyama A."/>
            <person name="Sun R."/>
            <person name="Suzuki Y."/>
            <person name="Takenaka M."/>
            <person name="Takezawa D."/>
            <person name="Tomogane H."/>
            <person name="Tsuzuki M."/>
            <person name="Ueda T."/>
            <person name="Umeda M."/>
            <person name="Ward J."/>
            <person name="Watanabe Y."/>
            <person name="Yazaki K."/>
            <person name="Yokoyama R."/>
            <person name="Yoshitake Y."/>
            <person name="Yotsui I."/>
            <person name="Zachgo S."/>
            <person name="Schmutz J."/>
        </authorList>
    </citation>
    <scope>NUCLEOTIDE SEQUENCE [LARGE SCALE GENOMIC DNA]</scope>
    <source>
        <strain evidence="7">cv. B-3</strain>
    </source>
</reference>
<dbReference type="GO" id="GO:0008168">
    <property type="term" value="F:methyltransferase activity"/>
    <property type="evidence" value="ECO:0007669"/>
    <property type="project" value="UniProtKB-KW"/>
</dbReference>
<proteinExistence type="predicted"/>
<evidence type="ECO:0000256" key="2">
    <source>
        <dbReference type="ARBA" id="ARBA00022679"/>
    </source>
</evidence>
<keyword evidence="3" id="KW-0949">S-adenosyl-L-methionine</keyword>
<keyword evidence="2" id="KW-0808">Transferase</keyword>
<gene>
    <name evidence="6" type="ORF">BRARA_G01263</name>
</gene>
<dbReference type="InterPro" id="IPR029063">
    <property type="entry name" value="SAM-dependent_MTases_sf"/>
</dbReference>